<dbReference type="GO" id="GO:0016746">
    <property type="term" value="F:acyltransferase activity"/>
    <property type="evidence" value="ECO:0007669"/>
    <property type="project" value="UniProtKB-KW"/>
</dbReference>
<dbReference type="Proteomes" id="UP000824161">
    <property type="component" value="Unassembled WGS sequence"/>
</dbReference>
<dbReference type="PANTHER" id="PTHR42811">
    <property type="entry name" value="SERINE ACETYLTRANSFERASE"/>
    <property type="match status" value="1"/>
</dbReference>
<sequence>MDPKTDQETFPQYLARISAQYSQHVPSHTVVYRFVDNLTDLLFPVRSDQPLSLAQIEERWESLHRDFAAIICPLCAPEVACEILSEQFFARIAEIHASLVEDAEMYRDSDPASGCVEEVILCYPGFYAVMVHRIAHEIHRLGIPLLPRVIAEYAHSRTGIDIHPGATIGKHFYIDHGTGVVIGETTVIGDNVCLYQGVTLGASYVDKELRGVRRHPSIEDNVIIYAGSTILGGNTVVGHDSIIGGNVWLTESVPPYSRVYHKPEIAIKTKKTTK</sequence>
<reference evidence="4" key="1">
    <citation type="submission" date="2020-10" db="EMBL/GenBank/DDBJ databases">
        <authorList>
            <person name="Gilroy R."/>
        </authorList>
    </citation>
    <scope>NUCLEOTIDE SEQUENCE</scope>
    <source>
        <strain evidence="4">1383</strain>
    </source>
</reference>
<reference evidence="4" key="2">
    <citation type="journal article" date="2021" name="PeerJ">
        <title>Extensive microbial diversity within the chicken gut microbiome revealed by metagenomics and culture.</title>
        <authorList>
            <person name="Gilroy R."/>
            <person name="Ravi A."/>
            <person name="Getino M."/>
            <person name="Pursley I."/>
            <person name="Horton D.L."/>
            <person name="Alikhan N.F."/>
            <person name="Baker D."/>
            <person name="Gharbi K."/>
            <person name="Hall N."/>
            <person name="Watson M."/>
            <person name="Adriaenssens E.M."/>
            <person name="Foster-Nyarko E."/>
            <person name="Jarju S."/>
            <person name="Secka A."/>
            <person name="Antonio M."/>
            <person name="Oren A."/>
            <person name="Chaudhuri R.R."/>
            <person name="La Ragione R."/>
            <person name="Hildebrand F."/>
            <person name="Pallen M.J."/>
        </authorList>
    </citation>
    <scope>NUCLEOTIDE SEQUENCE</scope>
    <source>
        <strain evidence="4">1383</strain>
    </source>
</reference>
<comment type="caution">
    <text evidence="4">The sequence shown here is derived from an EMBL/GenBank/DDBJ whole genome shotgun (WGS) entry which is preliminary data.</text>
</comment>
<dbReference type="EMBL" id="DVLY01000151">
    <property type="protein sequence ID" value="HIT98419.1"/>
    <property type="molecule type" value="Genomic_DNA"/>
</dbReference>
<dbReference type="InterPro" id="IPR042122">
    <property type="entry name" value="Ser_AcTrfase_N_sf"/>
</dbReference>
<name>A0A9D1KUG2_9FLAO</name>
<evidence type="ECO:0000256" key="3">
    <source>
        <dbReference type="ARBA" id="ARBA00023315"/>
    </source>
</evidence>
<evidence type="ECO:0000256" key="1">
    <source>
        <dbReference type="ARBA" id="ARBA00022605"/>
    </source>
</evidence>
<proteinExistence type="predicted"/>
<evidence type="ECO:0000256" key="2">
    <source>
        <dbReference type="ARBA" id="ARBA00022679"/>
    </source>
</evidence>
<dbReference type="NCBIfam" id="NF041874">
    <property type="entry name" value="EPS_EpsC"/>
    <property type="match status" value="1"/>
</dbReference>
<evidence type="ECO:0000313" key="4">
    <source>
        <dbReference type="EMBL" id="HIT98419.1"/>
    </source>
</evidence>
<dbReference type="Gene3D" id="1.10.3130.10">
    <property type="entry name" value="serine acetyltransferase, domain 1"/>
    <property type="match status" value="1"/>
</dbReference>
<dbReference type="CDD" id="cd03354">
    <property type="entry name" value="LbH_SAT"/>
    <property type="match status" value="1"/>
</dbReference>
<dbReference type="InterPro" id="IPR045304">
    <property type="entry name" value="LbH_SAT"/>
</dbReference>
<gene>
    <name evidence="4" type="ORF">IAC44_06235</name>
</gene>
<dbReference type="InterPro" id="IPR011004">
    <property type="entry name" value="Trimer_LpxA-like_sf"/>
</dbReference>
<keyword evidence="1" id="KW-0028">Amino-acid biosynthesis</keyword>
<dbReference type="SUPFAM" id="SSF51161">
    <property type="entry name" value="Trimeric LpxA-like enzymes"/>
    <property type="match status" value="1"/>
</dbReference>
<dbReference type="GO" id="GO:0008652">
    <property type="term" value="P:amino acid biosynthetic process"/>
    <property type="evidence" value="ECO:0007669"/>
    <property type="project" value="UniProtKB-KW"/>
</dbReference>
<evidence type="ECO:0000313" key="5">
    <source>
        <dbReference type="Proteomes" id="UP000824161"/>
    </source>
</evidence>
<dbReference type="AlphaFoldDB" id="A0A9D1KUG2"/>
<protein>
    <submittedName>
        <fullName evidence="4">Serine acetyltransferase</fullName>
    </submittedName>
</protein>
<dbReference type="InterPro" id="IPR053376">
    <property type="entry name" value="Serine_acetyltransferase"/>
</dbReference>
<keyword evidence="3" id="KW-0012">Acyltransferase</keyword>
<dbReference type="Gene3D" id="2.160.10.10">
    <property type="entry name" value="Hexapeptide repeat proteins"/>
    <property type="match status" value="1"/>
</dbReference>
<organism evidence="4 5">
    <name type="scientific">Candidatus Merdimorpha stercoravium</name>
    <dbReference type="NCBI Taxonomy" id="2840863"/>
    <lineage>
        <taxon>Bacteria</taxon>
        <taxon>Pseudomonadati</taxon>
        <taxon>Bacteroidota</taxon>
        <taxon>Flavobacteriia</taxon>
        <taxon>Flavobacteriales</taxon>
        <taxon>Candidatus Merdimorpha</taxon>
    </lineage>
</organism>
<accession>A0A9D1KUG2</accession>
<keyword evidence="2" id="KW-0808">Transferase</keyword>